<evidence type="ECO:0000313" key="4">
    <source>
        <dbReference type="Proteomes" id="UP000250434"/>
    </source>
</evidence>
<keyword evidence="4" id="KW-1185">Reference proteome</keyword>
<dbReference type="KEGG" id="aab:A4R43_31600"/>
<dbReference type="Proteomes" id="UP000250434">
    <property type="component" value="Chromosome"/>
</dbReference>
<dbReference type="PANTHER" id="PTHR37828">
    <property type="entry name" value="GSR2449 PROTEIN"/>
    <property type="match status" value="1"/>
</dbReference>
<dbReference type="Gene3D" id="3.30.70.1060">
    <property type="entry name" value="Dimeric alpha+beta barrel"/>
    <property type="match status" value="1"/>
</dbReference>
<evidence type="ECO:0000259" key="2">
    <source>
        <dbReference type="Pfam" id="PF03795"/>
    </source>
</evidence>
<dbReference type="AlphaFoldDB" id="A0A344LEG9"/>
<dbReference type="InterPro" id="IPR011008">
    <property type="entry name" value="Dimeric_a/b-barrel"/>
</dbReference>
<accession>A0A344LEG9</accession>
<protein>
    <recommendedName>
        <fullName evidence="2">YCII-related domain-containing protein</fullName>
    </recommendedName>
</protein>
<dbReference type="Pfam" id="PF03795">
    <property type="entry name" value="YCII"/>
    <property type="match status" value="1"/>
</dbReference>
<dbReference type="RefSeq" id="WP_113695496.1">
    <property type="nucleotide sequence ID" value="NZ_CP015163.1"/>
</dbReference>
<evidence type="ECO:0000313" key="3">
    <source>
        <dbReference type="EMBL" id="AXB46443.1"/>
    </source>
</evidence>
<sequence>MAWFLVEIRYVQEKYAEVRPAHRAFLAELADQGVVAIGGPLTDGTGGITLYQAEDEEALRKIIDQDPYFLEGAVAERTVRGFEPKIGAWLPKD</sequence>
<gene>
    <name evidence="3" type="ORF">A4R43_31600</name>
</gene>
<comment type="similarity">
    <text evidence="1">Belongs to the YciI family.</text>
</comment>
<reference evidence="3 4" key="1">
    <citation type="submission" date="2016-04" db="EMBL/GenBank/DDBJ databases">
        <title>Complete genome sequence and analysis of deep-sea sediment isolate, Amycolatopsis sp. WP1.</title>
        <authorList>
            <person name="Wang H."/>
            <person name="Chen S."/>
            <person name="Wu Q."/>
        </authorList>
    </citation>
    <scope>NUCLEOTIDE SEQUENCE [LARGE SCALE GENOMIC DNA]</scope>
    <source>
        <strain evidence="3 4">WP1</strain>
    </source>
</reference>
<name>A0A344LEG9_9PSEU</name>
<dbReference type="PANTHER" id="PTHR37828:SF1">
    <property type="entry name" value="YCII-RELATED DOMAIN-CONTAINING PROTEIN"/>
    <property type="match status" value="1"/>
</dbReference>
<organism evidence="3 4">
    <name type="scientific">Amycolatopsis albispora</name>
    <dbReference type="NCBI Taxonomy" id="1804986"/>
    <lineage>
        <taxon>Bacteria</taxon>
        <taxon>Bacillati</taxon>
        <taxon>Actinomycetota</taxon>
        <taxon>Actinomycetes</taxon>
        <taxon>Pseudonocardiales</taxon>
        <taxon>Pseudonocardiaceae</taxon>
        <taxon>Amycolatopsis</taxon>
    </lineage>
</organism>
<dbReference type="SUPFAM" id="SSF54909">
    <property type="entry name" value="Dimeric alpha+beta barrel"/>
    <property type="match status" value="1"/>
</dbReference>
<evidence type="ECO:0000256" key="1">
    <source>
        <dbReference type="ARBA" id="ARBA00007689"/>
    </source>
</evidence>
<dbReference type="EMBL" id="CP015163">
    <property type="protein sequence ID" value="AXB46443.1"/>
    <property type="molecule type" value="Genomic_DNA"/>
</dbReference>
<dbReference type="InterPro" id="IPR005545">
    <property type="entry name" value="YCII"/>
</dbReference>
<dbReference type="OrthoDB" id="8968203at2"/>
<feature type="domain" description="YCII-related" evidence="2">
    <location>
        <begin position="11"/>
        <end position="82"/>
    </location>
</feature>
<proteinExistence type="inferred from homology"/>